<name>A0ABS8WWC2_DATST</name>
<evidence type="ECO:0000313" key="1">
    <source>
        <dbReference type="EMBL" id="MCE3215856.1"/>
    </source>
</evidence>
<reference evidence="1 2" key="1">
    <citation type="journal article" date="2021" name="BMC Genomics">
        <title>Datura genome reveals duplications of psychoactive alkaloid biosynthetic genes and high mutation rate following tissue culture.</title>
        <authorList>
            <person name="Rajewski A."/>
            <person name="Carter-House D."/>
            <person name="Stajich J."/>
            <person name="Litt A."/>
        </authorList>
    </citation>
    <scope>NUCLEOTIDE SEQUENCE [LARGE SCALE GENOMIC DNA]</scope>
    <source>
        <strain evidence="1">AR-01</strain>
    </source>
</reference>
<gene>
    <name evidence="1" type="ORF">HAX54_003801</name>
</gene>
<organism evidence="1 2">
    <name type="scientific">Datura stramonium</name>
    <name type="common">Jimsonweed</name>
    <name type="synonym">Common thornapple</name>
    <dbReference type="NCBI Taxonomy" id="4076"/>
    <lineage>
        <taxon>Eukaryota</taxon>
        <taxon>Viridiplantae</taxon>
        <taxon>Streptophyta</taxon>
        <taxon>Embryophyta</taxon>
        <taxon>Tracheophyta</taxon>
        <taxon>Spermatophyta</taxon>
        <taxon>Magnoliopsida</taxon>
        <taxon>eudicotyledons</taxon>
        <taxon>Gunneridae</taxon>
        <taxon>Pentapetalae</taxon>
        <taxon>asterids</taxon>
        <taxon>lamiids</taxon>
        <taxon>Solanales</taxon>
        <taxon>Solanaceae</taxon>
        <taxon>Solanoideae</taxon>
        <taxon>Datureae</taxon>
        <taxon>Datura</taxon>
    </lineage>
</organism>
<sequence length="94" mass="10900">MTHCTLRRVMEWDREIRFRELFNTVSGNHKAWCKNGKTVLMRGVDRTWHCAGTLVPWLAQGQSTKRHNAPSILAQRAARGTALSRRSEVKSQFY</sequence>
<dbReference type="Proteomes" id="UP000823775">
    <property type="component" value="Unassembled WGS sequence"/>
</dbReference>
<proteinExistence type="predicted"/>
<protein>
    <submittedName>
        <fullName evidence="1">Uncharacterized protein</fullName>
    </submittedName>
</protein>
<keyword evidence="2" id="KW-1185">Reference proteome</keyword>
<comment type="caution">
    <text evidence="1">The sequence shown here is derived from an EMBL/GenBank/DDBJ whole genome shotgun (WGS) entry which is preliminary data.</text>
</comment>
<dbReference type="EMBL" id="JACEIK010011730">
    <property type="protein sequence ID" value="MCE3215856.1"/>
    <property type="molecule type" value="Genomic_DNA"/>
</dbReference>
<accession>A0ABS8WWC2</accession>
<evidence type="ECO:0000313" key="2">
    <source>
        <dbReference type="Proteomes" id="UP000823775"/>
    </source>
</evidence>